<sequence length="358" mass="40600">MASPSNGNVALPMVQLNHICSPLNPTVEARIAAILWGPFPAQNDYTPEASPRPYFSYYTDQCRTVYYSLGTSFWFITHDAVVDMISAMRQGVTREELVQDVLNNHSIPASSPQFNETHIANAFVDLVARLVLMVEVGPVTKRVWSRRACRSWESGNISSFATGLFEAQSPNSRESTELSSNFNARNLDVIAGLRVELTSNLLDHLQVMDIEGVSTLMVFHHVSFLKNHGDSLFADGFVYETIQTLALLFPQNTWYRDSKAWYHKYLEPTVTDADPGVLSCGPLTMTSLDSYRFWHDRLSRLQQIFDQAKPRTLSQWWNDRREGTQWYALWVAVGLTVFFGLVQSIEGALQVYKAYHPD</sequence>
<evidence type="ECO:0000256" key="1">
    <source>
        <dbReference type="SAM" id="Phobius"/>
    </source>
</evidence>
<evidence type="ECO:0000313" key="2">
    <source>
        <dbReference type="EMBL" id="CEJ86332.1"/>
    </source>
</evidence>
<organism evidence="2 3">
    <name type="scientific">[Torrubiella] hemipterigena</name>
    <dbReference type="NCBI Taxonomy" id="1531966"/>
    <lineage>
        <taxon>Eukaryota</taxon>
        <taxon>Fungi</taxon>
        <taxon>Dikarya</taxon>
        <taxon>Ascomycota</taxon>
        <taxon>Pezizomycotina</taxon>
        <taxon>Sordariomycetes</taxon>
        <taxon>Hypocreomycetidae</taxon>
        <taxon>Hypocreales</taxon>
        <taxon>Clavicipitaceae</taxon>
        <taxon>Clavicipitaceae incertae sedis</taxon>
        <taxon>'Torrubiella' clade</taxon>
    </lineage>
</organism>
<keyword evidence="1" id="KW-1133">Transmembrane helix</keyword>
<keyword evidence="1" id="KW-0812">Transmembrane</keyword>
<dbReference type="Proteomes" id="UP000039046">
    <property type="component" value="Unassembled WGS sequence"/>
</dbReference>
<protein>
    <submittedName>
        <fullName evidence="2">Uncharacterized protein</fullName>
    </submittedName>
</protein>
<dbReference type="HOGENOM" id="CLU_053383_0_0_1"/>
<gene>
    <name evidence="2" type="ORF">VHEMI04077</name>
</gene>
<evidence type="ECO:0000313" key="3">
    <source>
        <dbReference type="Proteomes" id="UP000039046"/>
    </source>
</evidence>
<dbReference type="AlphaFoldDB" id="A0A0A1T0A5"/>
<accession>A0A0A1T0A5</accession>
<dbReference type="EMBL" id="CDHN01000002">
    <property type="protein sequence ID" value="CEJ86332.1"/>
    <property type="molecule type" value="Genomic_DNA"/>
</dbReference>
<name>A0A0A1T0A5_9HYPO</name>
<proteinExistence type="predicted"/>
<dbReference type="OrthoDB" id="5428890at2759"/>
<reference evidence="2 3" key="1">
    <citation type="journal article" date="2015" name="Genome Announc.">
        <title>Draft Genome Sequence and Gene Annotation of the Entomopathogenic Fungus Verticillium hemipterigenum.</title>
        <authorList>
            <person name="Horn F."/>
            <person name="Habel A."/>
            <person name="Scharf D.H."/>
            <person name="Dworschak J."/>
            <person name="Brakhage A.A."/>
            <person name="Guthke R."/>
            <person name="Hertweck C."/>
            <person name="Linde J."/>
        </authorList>
    </citation>
    <scope>NUCLEOTIDE SEQUENCE [LARGE SCALE GENOMIC DNA]</scope>
</reference>
<keyword evidence="3" id="KW-1185">Reference proteome</keyword>
<dbReference type="STRING" id="1531966.A0A0A1T0A5"/>
<keyword evidence="1" id="KW-0472">Membrane</keyword>
<feature type="transmembrane region" description="Helical" evidence="1">
    <location>
        <begin position="326"/>
        <end position="345"/>
    </location>
</feature>